<dbReference type="Proteomes" id="UP000039324">
    <property type="component" value="Unassembled WGS sequence"/>
</dbReference>
<evidence type="ECO:0000313" key="5">
    <source>
        <dbReference type="Proteomes" id="UP000039324"/>
    </source>
</evidence>
<dbReference type="GO" id="GO:0005737">
    <property type="term" value="C:cytoplasm"/>
    <property type="evidence" value="ECO:0007669"/>
    <property type="project" value="TreeGrafter"/>
</dbReference>
<reference evidence="4 6" key="2">
    <citation type="submission" date="2018-03" db="EMBL/GenBank/DDBJ databases">
        <authorList>
            <person name="Fogelqvist J."/>
        </authorList>
    </citation>
    <scope>NUCLEOTIDE SEQUENCE [LARGE SCALE GENOMIC DNA]</scope>
</reference>
<dbReference type="EMBL" id="OVEO01000010">
    <property type="protein sequence ID" value="SPQ98522.1"/>
    <property type="molecule type" value="Genomic_DNA"/>
</dbReference>
<dbReference type="PANTHER" id="PTHR23153">
    <property type="entry name" value="UBX-RELATED"/>
    <property type="match status" value="1"/>
</dbReference>
<feature type="region of interest" description="Disordered" evidence="1">
    <location>
        <begin position="138"/>
        <end position="165"/>
    </location>
</feature>
<evidence type="ECO:0000313" key="6">
    <source>
        <dbReference type="Proteomes" id="UP000290189"/>
    </source>
</evidence>
<evidence type="ECO:0000259" key="2">
    <source>
        <dbReference type="Pfam" id="PF09409"/>
    </source>
</evidence>
<evidence type="ECO:0000313" key="4">
    <source>
        <dbReference type="EMBL" id="SPQ98522.1"/>
    </source>
</evidence>
<keyword evidence="4" id="KW-0496">Mitochondrion</keyword>
<dbReference type="InterPro" id="IPR036339">
    <property type="entry name" value="PUB-like_dom_sf"/>
</dbReference>
<dbReference type="Pfam" id="PF09409">
    <property type="entry name" value="PUB"/>
    <property type="match status" value="1"/>
</dbReference>
<organism evidence="3 5">
    <name type="scientific">Plasmodiophora brassicae</name>
    <name type="common">Clubroot disease agent</name>
    <dbReference type="NCBI Taxonomy" id="37360"/>
    <lineage>
        <taxon>Eukaryota</taxon>
        <taxon>Sar</taxon>
        <taxon>Rhizaria</taxon>
        <taxon>Endomyxa</taxon>
        <taxon>Phytomyxea</taxon>
        <taxon>Plasmodiophorida</taxon>
        <taxon>Plasmodiophoridae</taxon>
        <taxon>Plasmodiophora</taxon>
    </lineage>
</organism>
<gene>
    <name evidence="3" type="ORF">PBRA_008650</name>
    <name evidence="4" type="ORF">PLBR_LOCUS5737</name>
</gene>
<dbReference type="SUPFAM" id="SSF143503">
    <property type="entry name" value="PUG domain-like"/>
    <property type="match status" value="1"/>
</dbReference>
<sequence length="323" mass="36345">MSKFKKTSAELDALVADADTLCRVPLADDVAVEGALRTAQAIDERCTTLEAAIGELVQVASETDPDRVVFGPAMTKKVLALRDRFESARPGIVDACQRIVDAFEPIRCGREQRKAAEEAARQQAALIEEQERLAREEADRVVQREREAAEEKERLRKEDEERAAHAVERRRYEAERGVREVIKAREADRAAVLAERLERSKTMPLALVLNIVEEGNTPSVYCQCLRALSDIVDNIVANPEDPKFRHVRKANEKLGNDVLKHDGGLEALMSIGFREKQLTVPTNEIYFVLTEPPVEQFDVWAAWFDRLQANQKLLHDTYAGLSS</sequence>
<dbReference type="CDD" id="cd09212">
    <property type="entry name" value="PUB"/>
    <property type="match status" value="1"/>
</dbReference>
<accession>A0A0G4J264</accession>
<dbReference type="SMART" id="SM00580">
    <property type="entry name" value="PUG"/>
    <property type="match status" value="1"/>
</dbReference>
<dbReference type="OMA" id="AHFHADL"/>
<geneLocation type="mitochondrion" evidence="4"/>
<feature type="domain" description="PUB" evidence="2">
    <location>
        <begin position="223"/>
        <end position="296"/>
    </location>
</feature>
<dbReference type="PANTHER" id="PTHR23153:SF38">
    <property type="entry name" value="UBX DOMAIN-CONTAINING PROTEIN 6"/>
    <property type="match status" value="1"/>
</dbReference>
<dbReference type="OrthoDB" id="49605at2759"/>
<evidence type="ECO:0000256" key="1">
    <source>
        <dbReference type="SAM" id="MobiDB-lite"/>
    </source>
</evidence>
<evidence type="ECO:0000313" key="3">
    <source>
        <dbReference type="EMBL" id="CEP01708.1"/>
    </source>
</evidence>
<name>A0A0G4J264_PLABS</name>
<dbReference type="EMBL" id="CDSF01000116">
    <property type="protein sequence ID" value="CEP01708.1"/>
    <property type="molecule type" value="Genomic_DNA"/>
</dbReference>
<reference evidence="3 5" key="1">
    <citation type="submission" date="2015-02" db="EMBL/GenBank/DDBJ databases">
        <authorList>
            <person name="Chooi Y.-H."/>
        </authorList>
    </citation>
    <scope>NUCLEOTIDE SEQUENCE [LARGE SCALE GENOMIC DNA]</scope>
    <source>
        <strain evidence="3">E3</strain>
    </source>
</reference>
<dbReference type="AlphaFoldDB" id="A0A0G4J264"/>
<keyword evidence="5" id="KW-1185">Reference proteome</keyword>
<protein>
    <recommendedName>
        <fullName evidence="2">PUB domain-containing protein</fullName>
    </recommendedName>
</protein>
<dbReference type="Proteomes" id="UP000290189">
    <property type="component" value="Unassembled WGS sequence"/>
</dbReference>
<proteinExistence type="predicted"/>
<dbReference type="InterPro" id="IPR018997">
    <property type="entry name" value="PUB_domain"/>
</dbReference>
<dbReference type="Gene3D" id="1.20.58.2190">
    <property type="match status" value="1"/>
</dbReference>